<evidence type="ECO:0000313" key="7">
    <source>
        <dbReference type="EMBL" id="KAL3856217.1"/>
    </source>
</evidence>
<keyword evidence="8" id="KW-1185">Reference proteome</keyword>
<comment type="caution">
    <text evidence="7">The sequence shown here is derived from an EMBL/GenBank/DDBJ whole genome shotgun (WGS) entry which is preliminary data.</text>
</comment>
<keyword evidence="2" id="KW-0964">Secreted</keyword>
<dbReference type="PROSITE" id="PS51465">
    <property type="entry name" value="KAZAL_2"/>
    <property type="match status" value="2"/>
</dbReference>
<proteinExistence type="predicted"/>
<dbReference type="InterPro" id="IPR036058">
    <property type="entry name" value="Kazal_dom_sf"/>
</dbReference>
<evidence type="ECO:0000256" key="2">
    <source>
        <dbReference type="ARBA" id="ARBA00022525"/>
    </source>
</evidence>
<keyword evidence="5" id="KW-0732">Signal</keyword>
<feature type="domain" description="Kazal-like" evidence="6">
    <location>
        <begin position="96"/>
        <end position="128"/>
    </location>
</feature>
<keyword evidence="4" id="KW-1015">Disulfide bond</keyword>
<dbReference type="Proteomes" id="UP001634394">
    <property type="component" value="Unassembled WGS sequence"/>
</dbReference>
<dbReference type="GO" id="GO:0005576">
    <property type="term" value="C:extracellular region"/>
    <property type="evidence" value="ECO:0007669"/>
    <property type="project" value="UniProtKB-SubCell"/>
</dbReference>
<evidence type="ECO:0000313" key="8">
    <source>
        <dbReference type="Proteomes" id="UP001634394"/>
    </source>
</evidence>
<feature type="signal peptide" evidence="5">
    <location>
        <begin position="1"/>
        <end position="17"/>
    </location>
</feature>
<dbReference type="PANTHER" id="PTHR21312:SF28">
    <property type="entry name" value="OVOINHIBITOR-RELATED"/>
    <property type="match status" value="1"/>
</dbReference>
<dbReference type="SUPFAM" id="SSF100895">
    <property type="entry name" value="Kazal-type serine protease inhibitors"/>
    <property type="match status" value="2"/>
</dbReference>
<evidence type="ECO:0000256" key="5">
    <source>
        <dbReference type="SAM" id="SignalP"/>
    </source>
</evidence>
<dbReference type="Gene3D" id="3.30.60.30">
    <property type="match status" value="2"/>
</dbReference>
<dbReference type="InterPro" id="IPR002350">
    <property type="entry name" value="Kazal_dom"/>
</dbReference>
<dbReference type="PANTHER" id="PTHR21312">
    <property type="entry name" value="SERINE PROTEASE INHIBITOR"/>
    <property type="match status" value="1"/>
</dbReference>
<dbReference type="SMART" id="SM00280">
    <property type="entry name" value="KAZAL"/>
    <property type="match status" value="1"/>
</dbReference>
<dbReference type="CDD" id="cd00104">
    <property type="entry name" value="KAZAL_FS"/>
    <property type="match status" value="2"/>
</dbReference>
<name>A0ABD3V3H5_SINWO</name>
<evidence type="ECO:0000256" key="4">
    <source>
        <dbReference type="ARBA" id="ARBA00023157"/>
    </source>
</evidence>
<keyword evidence="3" id="KW-0646">Protease inhibitor</keyword>
<evidence type="ECO:0000259" key="6">
    <source>
        <dbReference type="PROSITE" id="PS51465"/>
    </source>
</evidence>
<sequence>MSFFLILAFFVASEVQGQNVFYTCDMVATLDCSNAMFVPLQECGTNGVTYSNRCEFGKQHCKDFSIHIQHSGPCDPGSTLPPPDAIIPPMFNGTEALVDFFCVELSHMDCPQAHEPVCASDGITYFNL</sequence>
<accession>A0ABD3V3H5</accession>
<organism evidence="7 8">
    <name type="scientific">Sinanodonta woodiana</name>
    <name type="common">Chinese pond mussel</name>
    <name type="synonym">Anodonta woodiana</name>
    <dbReference type="NCBI Taxonomy" id="1069815"/>
    <lineage>
        <taxon>Eukaryota</taxon>
        <taxon>Metazoa</taxon>
        <taxon>Spiralia</taxon>
        <taxon>Lophotrochozoa</taxon>
        <taxon>Mollusca</taxon>
        <taxon>Bivalvia</taxon>
        <taxon>Autobranchia</taxon>
        <taxon>Heteroconchia</taxon>
        <taxon>Palaeoheterodonta</taxon>
        <taxon>Unionida</taxon>
        <taxon>Unionoidea</taxon>
        <taxon>Unionidae</taxon>
        <taxon>Unioninae</taxon>
        <taxon>Sinanodonta</taxon>
    </lineage>
</organism>
<reference evidence="7 8" key="1">
    <citation type="submission" date="2024-11" db="EMBL/GenBank/DDBJ databases">
        <title>Chromosome-level genome assembly of the freshwater bivalve Anodonta woodiana.</title>
        <authorList>
            <person name="Chen X."/>
        </authorList>
    </citation>
    <scope>NUCLEOTIDE SEQUENCE [LARGE SCALE GENOMIC DNA]</scope>
    <source>
        <strain evidence="7">MN2024</strain>
        <tissue evidence="7">Gills</tissue>
    </source>
</reference>
<dbReference type="Pfam" id="PF00050">
    <property type="entry name" value="Kazal_1"/>
    <property type="match status" value="2"/>
</dbReference>
<protein>
    <recommendedName>
        <fullName evidence="6">Kazal-like domain-containing protein</fullName>
    </recommendedName>
</protein>
<dbReference type="AlphaFoldDB" id="A0ABD3V3H5"/>
<evidence type="ECO:0000256" key="1">
    <source>
        <dbReference type="ARBA" id="ARBA00004613"/>
    </source>
</evidence>
<comment type="subcellular location">
    <subcellularLocation>
        <location evidence="1">Secreted</location>
    </subcellularLocation>
</comment>
<dbReference type="EMBL" id="JBJQND010000013">
    <property type="protein sequence ID" value="KAL3856217.1"/>
    <property type="molecule type" value="Genomic_DNA"/>
</dbReference>
<feature type="chain" id="PRO_5044803250" description="Kazal-like domain-containing protein" evidence="5">
    <location>
        <begin position="18"/>
        <end position="128"/>
    </location>
</feature>
<feature type="domain" description="Kazal-like" evidence="6">
    <location>
        <begin position="18"/>
        <end position="76"/>
    </location>
</feature>
<gene>
    <name evidence="7" type="ORF">ACJMK2_010994</name>
</gene>
<evidence type="ECO:0000256" key="3">
    <source>
        <dbReference type="ARBA" id="ARBA00022690"/>
    </source>
</evidence>
<dbReference type="GO" id="GO:0030414">
    <property type="term" value="F:peptidase inhibitor activity"/>
    <property type="evidence" value="ECO:0007669"/>
    <property type="project" value="UniProtKB-KW"/>
</dbReference>